<accession>A0A2Z7BHI2</accession>
<evidence type="ECO:0000256" key="1">
    <source>
        <dbReference type="SAM" id="MobiDB-lite"/>
    </source>
</evidence>
<proteinExistence type="predicted"/>
<protein>
    <submittedName>
        <fullName evidence="2">Uncharacterized protein</fullName>
    </submittedName>
</protein>
<reference evidence="2 3" key="1">
    <citation type="journal article" date="2015" name="Proc. Natl. Acad. Sci. U.S.A.">
        <title>The resurrection genome of Boea hygrometrica: A blueprint for survival of dehydration.</title>
        <authorList>
            <person name="Xiao L."/>
            <person name="Yang G."/>
            <person name="Zhang L."/>
            <person name="Yang X."/>
            <person name="Zhao S."/>
            <person name="Ji Z."/>
            <person name="Zhou Q."/>
            <person name="Hu M."/>
            <person name="Wang Y."/>
            <person name="Chen M."/>
            <person name="Xu Y."/>
            <person name="Jin H."/>
            <person name="Xiao X."/>
            <person name="Hu G."/>
            <person name="Bao F."/>
            <person name="Hu Y."/>
            <person name="Wan P."/>
            <person name="Li L."/>
            <person name="Deng X."/>
            <person name="Kuang T."/>
            <person name="Xiang C."/>
            <person name="Zhu J.K."/>
            <person name="Oliver M.J."/>
            <person name="He Y."/>
        </authorList>
    </citation>
    <scope>NUCLEOTIDE SEQUENCE [LARGE SCALE GENOMIC DNA]</scope>
    <source>
        <strain evidence="3">cv. XS01</strain>
    </source>
</reference>
<gene>
    <name evidence="2" type="ORF">F511_37769</name>
</gene>
<dbReference type="Proteomes" id="UP000250235">
    <property type="component" value="Unassembled WGS sequence"/>
</dbReference>
<dbReference type="AlphaFoldDB" id="A0A2Z7BHI2"/>
<dbReference type="EMBL" id="KV007495">
    <property type="protein sequence ID" value="KZV31441.1"/>
    <property type="molecule type" value="Genomic_DNA"/>
</dbReference>
<organism evidence="2 3">
    <name type="scientific">Dorcoceras hygrometricum</name>
    <dbReference type="NCBI Taxonomy" id="472368"/>
    <lineage>
        <taxon>Eukaryota</taxon>
        <taxon>Viridiplantae</taxon>
        <taxon>Streptophyta</taxon>
        <taxon>Embryophyta</taxon>
        <taxon>Tracheophyta</taxon>
        <taxon>Spermatophyta</taxon>
        <taxon>Magnoliopsida</taxon>
        <taxon>eudicotyledons</taxon>
        <taxon>Gunneridae</taxon>
        <taxon>Pentapetalae</taxon>
        <taxon>asterids</taxon>
        <taxon>lamiids</taxon>
        <taxon>Lamiales</taxon>
        <taxon>Gesneriaceae</taxon>
        <taxon>Didymocarpoideae</taxon>
        <taxon>Trichosporeae</taxon>
        <taxon>Loxocarpinae</taxon>
        <taxon>Dorcoceras</taxon>
    </lineage>
</organism>
<feature type="compositionally biased region" description="Basic and acidic residues" evidence="1">
    <location>
        <begin position="110"/>
        <end position="121"/>
    </location>
</feature>
<keyword evidence="3" id="KW-1185">Reference proteome</keyword>
<feature type="region of interest" description="Disordered" evidence="1">
    <location>
        <begin position="82"/>
        <end position="134"/>
    </location>
</feature>
<evidence type="ECO:0000313" key="3">
    <source>
        <dbReference type="Proteomes" id="UP000250235"/>
    </source>
</evidence>
<sequence length="333" mass="36264">MQCNPITIASGFTDLRSSISLIVIGPQYSNVLPLSPKIQGVEKQRCNAASGTPDGGRTTREQRAAATVPACGGYSACAAVDPPKSGPRPKTRLLRQPALEGLTNLARTESPQHDDRNKSDHGGGGTAARRWRRRPRGFWGGGAAANLRLEARIVRNHESSTCVTLNGSGIQLAVGPTTIVTPKSQFRTCPTHHATIHMKKIALDNQSPVIRHLRAKLAIEIRESAATKGELGKKVACREHELQLLRNDNCVLQNVVTLYHKDIGYLTSQLVEAQKEYRSNQVGLEASHTTIVGLTEIGLFMSKKIGNMKIKIWQTGESHLECHQKLLASIQEA</sequence>
<evidence type="ECO:0000313" key="2">
    <source>
        <dbReference type="EMBL" id="KZV31441.1"/>
    </source>
</evidence>
<name>A0A2Z7BHI2_9LAMI</name>